<dbReference type="InterPro" id="IPR036890">
    <property type="entry name" value="HATPase_C_sf"/>
</dbReference>
<feature type="transmembrane region" description="Helical" evidence="1">
    <location>
        <begin position="81"/>
        <end position="103"/>
    </location>
</feature>
<keyword evidence="2" id="KW-0547">Nucleotide-binding</keyword>
<dbReference type="GeneID" id="78230186"/>
<sequence>MTTFYNSASTEQSVLLVCLFFSLVLSLFCFIVSLTRSRKRWITVLNAGIYLALFALLSVLTESFSKIREGREYRTLLPLPMWSLWCITGIIEVFLIFGAIALFRQKNRGLGRNSIKQAFDTLPSAVCYFAPSGIVKLCNFQMHRLFRTLAQSDLQTFNELQQALKECDGKSGVIKLSDERQTYLFPDGTVWRYAQTEVTAPSIGKYTETIFFDVTKLYEKNLQLKAQTKQLKKISLKLKFLSDNVLTLTKEKEVLAAKTKLHDQMGAGMIAVRRMLQHKQTTKDIVEAIRLFRKAVNMMKIDNENPLERSELAEFMHDADAIGVKIILTGEMPEQTEVYNAFIVVMRECLTNGVCHAGATELQIDIRQDDSSLSMRITNNGTVPKGEIVPKGGLKNMEHYIINLQGTVKIQSSPVFALTVTVPFAKEGM</sequence>
<protein>
    <submittedName>
        <fullName evidence="2">ATP-binding protein</fullName>
    </submittedName>
</protein>
<evidence type="ECO:0000313" key="3">
    <source>
        <dbReference type="Proteomes" id="UP000261032"/>
    </source>
</evidence>
<dbReference type="SUPFAM" id="SSF55874">
    <property type="entry name" value="ATPase domain of HSP90 chaperone/DNA topoisomerase II/histidine kinase"/>
    <property type="match status" value="1"/>
</dbReference>
<keyword evidence="1" id="KW-1133">Transmembrane helix</keyword>
<keyword evidence="1" id="KW-0472">Membrane</keyword>
<dbReference type="Gene3D" id="3.30.565.10">
    <property type="entry name" value="Histidine kinase-like ATPase, C-terminal domain"/>
    <property type="match status" value="1"/>
</dbReference>
<gene>
    <name evidence="2" type="ORF">DXB93_13220</name>
</gene>
<accession>A0A3E3EAS1</accession>
<keyword evidence="2" id="KW-0067">ATP-binding</keyword>
<name>A0A3E3EAS1_9FIRM</name>
<evidence type="ECO:0000256" key="1">
    <source>
        <dbReference type="SAM" id="Phobius"/>
    </source>
</evidence>
<proteinExistence type="predicted"/>
<comment type="caution">
    <text evidence="2">The sequence shown here is derived from an EMBL/GenBank/DDBJ whole genome shotgun (WGS) entry which is preliminary data.</text>
</comment>
<dbReference type="EMBL" id="QUSL01000023">
    <property type="protein sequence ID" value="RGD82952.1"/>
    <property type="molecule type" value="Genomic_DNA"/>
</dbReference>
<evidence type="ECO:0000313" key="2">
    <source>
        <dbReference type="EMBL" id="RGD82952.1"/>
    </source>
</evidence>
<dbReference type="RefSeq" id="WP_008789338.1">
    <property type="nucleotide sequence ID" value="NZ_QUSL01000023.1"/>
</dbReference>
<keyword evidence="1" id="KW-0812">Transmembrane</keyword>
<dbReference type="Proteomes" id="UP000261032">
    <property type="component" value="Unassembled WGS sequence"/>
</dbReference>
<organism evidence="2 3">
    <name type="scientific">Thomasclavelia ramosa</name>
    <dbReference type="NCBI Taxonomy" id="1547"/>
    <lineage>
        <taxon>Bacteria</taxon>
        <taxon>Bacillati</taxon>
        <taxon>Bacillota</taxon>
        <taxon>Erysipelotrichia</taxon>
        <taxon>Erysipelotrichales</taxon>
        <taxon>Coprobacillaceae</taxon>
        <taxon>Thomasclavelia</taxon>
    </lineage>
</organism>
<feature type="transmembrane region" description="Helical" evidence="1">
    <location>
        <begin position="12"/>
        <end position="34"/>
    </location>
</feature>
<dbReference type="GO" id="GO:0005524">
    <property type="term" value="F:ATP binding"/>
    <property type="evidence" value="ECO:0007669"/>
    <property type="project" value="UniProtKB-KW"/>
</dbReference>
<dbReference type="AlphaFoldDB" id="A0A3E3EAS1"/>
<feature type="transmembrane region" description="Helical" evidence="1">
    <location>
        <begin position="41"/>
        <end position="61"/>
    </location>
</feature>
<reference evidence="2 3" key="1">
    <citation type="submission" date="2018-08" db="EMBL/GenBank/DDBJ databases">
        <title>A genome reference for cultivated species of the human gut microbiota.</title>
        <authorList>
            <person name="Zou Y."/>
            <person name="Xue W."/>
            <person name="Luo G."/>
        </authorList>
    </citation>
    <scope>NUCLEOTIDE SEQUENCE [LARGE SCALE GENOMIC DNA]</scope>
    <source>
        <strain evidence="2 3">OM06-4</strain>
    </source>
</reference>